<sequence length="272" mass="31145">MDANIRDLILSKNLKLSDCIKLDRPWAKMAFRYKKIRKKAKNENPPGENLFLCGLLQSLVSKDRSYLDNVVKFVRGNIPEDKLLCLAGMALVDIGHYDDGICMLRKSVEIKPSIEHLEALAGSLEKPEDLQEKLELANQILEINPDDVDGLRHKIFVLLKDGSLDEAELLAKQALSIAPNNLLAKDVFCEVLFRKGNYAKALELYKNTYNYFNRSHFIWQQIAICYNQLGQYKKARKAGNKMAKAARKIGIDYGESELDAFWRRMNDYNNSK</sequence>
<accession>A0A1Q2MBS3</accession>
<dbReference type="SUPFAM" id="SSF48452">
    <property type="entry name" value="TPR-like"/>
    <property type="match status" value="1"/>
</dbReference>
<gene>
    <name evidence="1" type="ORF">SMSP2_00057</name>
</gene>
<dbReference type="KEGG" id="pbas:SMSP2_00057"/>
<proteinExistence type="predicted"/>
<dbReference type="AlphaFoldDB" id="A0A1Q2MBS3"/>
<dbReference type="Gene3D" id="1.25.40.10">
    <property type="entry name" value="Tetratricopeptide repeat domain"/>
    <property type="match status" value="1"/>
</dbReference>
<name>A0A1Q2MBS3_9BACT</name>
<protein>
    <submittedName>
        <fullName evidence="1">Putative PEP-CTERM system TPR-repeat lipoprotein</fullName>
    </submittedName>
</protein>
<keyword evidence="1" id="KW-0449">Lipoprotein</keyword>
<keyword evidence="2" id="KW-1185">Reference proteome</keyword>
<evidence type="ECO:0000313" key="1">
    <source>
        <dbReference type="EMBL" id="AQQ69727.1"/>
    </source>
</evidence>
<reference evidence="2" key="1">
    <citation type="submission" date="2017-02" db="EMBL/GenBank/DDBJ databases">
        <title>Comparative genomics and description of representatives of a novel lineage of planctomycetes thriving in anoxic sediments.</title>
        <authorList>
            <person name="Spring S."/>
            <person name="Bunk B."/>
            <person name="Sproer C."/>
        </authorList>
    </citation>
    <scope>NUCLEOTIDE SEQUENCE [LARGE SCALE GENOMIC DNA]</scope>
    <source>
        <strain evidence="2">SM-Chi-D1</strain>
    </source>
</reference>
<dbReference type="EMBL" id="CP019646">
    <property type="protein sequence ID" value="AQQ69727.1"/>
    <property type="molecule type" value="Genomic_DNA"/>
</dbReference>
<dbReference type="InterPro" id="IPR011990">
    <property type="entry name" value="TPR-like_helical_dom_sf"/>
</dbReference>
<evidence type="ECO:0000313" key="2">
    <source>
        <dbReference type="Proteomes" id="UP000188181"/>
    </source>
</evidence>
<dbReference type="RefSeq" id="WP_146682039.1">
    <property type="nucleotide sequence ID" value="NZ_CP019646.1"/>
</dbReference>
<dbReference type="STRING" id="1851148.SMSP2_00057"/>
<dbReference type="OrthoDB" id="9792573at2"/>
<organism evidence="1 2">
    <name type="scientific">Limihaloglobus sulfuriphilus</name>
    <dbReference type="NCBI Taxonomy" id="1851148"/>
    <lineage>
        <taxon>Bacteria</taxon>
        <taxon>Pseudomonadati</taxon>
        <taxon>Planctomycetota</taxon>
        <taxon>Phycisphaerae</taxon>
        <taxon>Sedimentisphaerales</taxon>
        <taxon>Sedimentisphaeraceae</taxon>
        <taxon>Limihaloglobus</taxon>
    </lineage>
</organism>
<dbReference type="Proteomes" id="UP000188181">
    <property type="component" value="Chromosome"/>
</dbReference>
<dbReference type="Pfam" id="PF12895">
    <property type="entry name" value="ANAPC3"/>
    <property type="match status" value="1"/>
</dbReference>